<evidence type="ECO:0000313" key="1">
    <source>
        <dbReference type="EMBL" id="KAB1206737.1"/>
    </source>
</evidence>
<dbReference type="AlphaFoldDB" id="A0A6A1V4G6"/>
<protein>
    <submittedName>
        <fullName evidence="1">Uncharacterized protein</fullName>
    </submittedName>
</protein>
<accession>A0A6A1V4G6</accession>
<reference evidence="1 2" key="1">
    <citation type="journal article" date="2019" name="Plant Biotechnol. J.">
        <title>The red bayberry genome and genetic basis of sex determination.</title>
        <authorList>
            <person name="Jia H.M."/>
            <person name="Jia H.J."/>
            <person name="Cai Q.L."/>
            <person name="Wang Y."/>
            <person name="Zhao H.B."/>
            <person name="Yang W.F."/>
            <person name="Wang G.Y."/>
            <person name="Li Y.H."/>
            <person name="Zhan D.L."/>
            <person name="Shen Y.T."/>
            <person name="Niu Q.F."/>
            <person name="Chang L."/>
            <person name="Qiu J."/>
            <person name="Zhao L."/>
            <person name="Xie H.B."/>
            <person name="Fu W.Y."/>
            <person name="Jin J."/>
            <person name="Li X.W."/>
            <person name="Jiao Y."/>
            <person name="Zhou C.C."/>
            <person name="Tu T."/>
            <person name="Chai C.Y."/>
            <person name="Gao J.L."/>
            <person name="Fan L.J."/>
            <person name="van de Weg E."/>
            <person name="Wang J.Y."/>
            <person name="Gao Z.S."/>
        </authorList>
    </citation>
    <scope>NUCLEOTIDE SEQUENCE [LARGE SCALE GENOMIC DNA]</scope>
    <source>
        <tissue evidence="1">Leaves</tissue>
    </source>
</reference>
<evidence type="ECO:0000313" key="2">
    <source>
        <dbReference type="Proteomes" id="UP000516437"/>
    </source>
</evidence>
<sequence>MSGTAPKNGERYGAPLIEEWEEDDEVADLVPGEKATVGEVVVGEGAYVETTTYTMIWENVREGLSERGHKWMGMGLLWQGHFWHIIFVYSLDYRSISPANWTRALFLLSMTWIFSTTQ</sequence>
<proteinExistence type="predicted"/>
<gene>
    <name evidence="1" type="ORF">CJ030_MR7G013516</name>
</gene>
<name>A0A6A1V4G6_9ROSI</name>
<dbReference type="EMBL" id="RXIC02000025">
    <property type="protein sequence ID" value="KAB1206737.1"/>
    <property type="molecule type" value="Genomic_DNA"/>
</dbReference>
<dbReference type="Proteomes" id="UP000516437">
    <property type="component" value="Chromosome 7"/>
</dbReference>
<keyword evidence="2" id="KW-1185">Reference proteome</keyword>
<comment type="caution">
    <text evidence="1">The sequence shown here is derived from an EMBL/GenBank/DDBJ whole genome shotgun (WGS) entry which is preliminary data.</text>
</comment>
<organism evidence="1 2">
    <name type="scientific">Morella rubra</name>
    <name type="common">Chinese bayberry</name>
    <dbReference type="NCBI Taxonomy" id="262757"/>
    <lineage>
        <taxon>Eukaryota</taxon>
        <taxon>Viridiplantae</taxon>
        <taxon>Streptophyta</taxon>
        <taxon>Embryophyta</taxon>
        <taxon>Tracheophyta</taxon>
        <taxon>Spermatophyta</taxon>
        <taxon>Magnoliopsida</taxon>
        <taxon>eudicotyledons</taxon>
        <taxon>Gunneridae</taxon>
        <taxon>Pentapetalae</taxon>
        <taxon>rosids</taxon>
        <taxon>fabids</taxon>
        <taxon>Fagales</taxon>
        <taxon>Myricaceae</taxon>
        <taxon>Morella</taxon>
    </lineage>
</organism>